<dbReference type="InParanoid" id="Q029U8"/>
<evidence type="ECO:0000313" key="2">
    <source>
        <dbReference type="EMBL" id="ABJ82178.1"/>
    </source>
</evidence>
<gene>
    <name evidence="2" type="ordered locus">Acid_1184</name>
</gene>
<dbReference type="STRING" id="234267.Acid_1184"/>
<evidence type="ECO:0000256" key="1">
    <source>
        <dbReference type="SAM" id="SignalP"/>
    </source>
</evidence>
<organism evidence="2">
    <name type="scientific">Solibacter usitatus (strain Ellin6076)</name>
    <dbReference type="NCBI Taxonomy" id="234267"/>
    <lineage>
        <taxon>Bacteria</taxon>
        <taxon>Pseudomonadati</taxon>
        <taxon>Acidobacteriota</taxon>
        <taxon>Terriglobia</taxon>
        <taxon>Bryobacterales</taxon>
        <taxon>Solibacteraceae</taxon>
        <taxon>Candidatus Solibacter</taxon>
    </lineage>
</organism>
<keyword evidence="1" id="KW-0732">Signal</keyword>
<feature type="chain" id="PRO_5004163952" evidence="1">
    <location>
        <begin position="21"/>
        <end position="206"/>
    </location>
</feature>
<protein>
    <submittedName>
        <fullName evidence="2">Uncharacterized protein</fullName>
    </submittedName>
</protein>
<dbReference type="KEGG" id="sus:Acid_1184"/>
<reference evidence="2" key="1">
    <citation type="submission" date="2006-10" db="EMBL/GenBank/DDBJ databases">
        <title>Complete sequence of Solibacter usitatus Ellin6076.</title>
        <authorList>
            <consortium name="US DOE Joint Genome Institute"/>
            <person name="Copeland A."/>
            <person name="Lucas S."/>
            <person name="Lapidus A."/>
            <person name="Barry K."/>
            <person name="Detter J.C."/>
            <person name="Glavina del Rio T."/>
            <person name="Hammon N."/>
            <person name="Israni S."/>
            <person name="Dalin E."/>
            <person name="Tice H."/>
            <person name="Pitluck S."/>
            <person name="Thompson L.S."/>
            <person name="Brettin T."/>
            <person name="Bruce D."/>
            <person name="Han C."/>
            <person name="Tapia R."/>
            <person name="Gilna P."/>
            <person name="Schmutz J."/>
            <person name="Larimer F."/>
            <person name="Land M."/>
            <person name="Hauser L."/>
            <person name="Kyrpides N."/>
            <person name="Mikhailova N."/>
            <person name="Janssen P.H."/>
            <person name="Kuske C.R."/>
            <person name="Richardson P."/>
        </authorList>
    </citation>
    <scope>NUCLEOTIDE SEQUENCE</scope>
    <source>
        <strain evidence="2">Ellin6076</strain>
    </source>
</reference>
<feature type="signal peptide" evidence="1">
    <location>
        <begin position="1"/>
        <end position="20"/>
    </location>
</feature>
<dbReference type="OrthoDB" id="119678at2"/>
<dbReference type="HOGENOM" id="CLU_1474255_0_0_0"/>
<proteinExistence type="predicted"/>
<dbReference type="AlphaFoldDB" id="Q029U8"/>
<dbReference type="EMBL" id="CP000473">
    <property type="protein sequence ID" value="ABJ82178.1"/>
    <property type="molecule type" value="Genomic_DNA"/>
</dbReference>
<name>Q029U8_SOLUE</name>
<sequence length="206" mass="21715" precursor="true">MGLGGRVGALLAMVIPIATAQQGFVDRAVGWISPAEDTPLTASQRWRDYWTQTAGPGAIASEAVSAGFGQWENSPPEWGQGGRGYGKRFANDVAYNAVRNTLLHGTAALVHEDIRYFGSRKTTVAGRFVYALESPVTARRASGARSISIAGVTGIVGVSLISRAWSPPSWQGAGNVAISAALTYAGTAGVNLAREFVPGIVRHFRK</sequence>
<accession>Q029U8</accession>